<keyword evidence="2" id="KW-1185">Reference proteome</keyword>
<dbReference type="EMBL" id="BPQJ01000018">
    <property type="protein sequence ID" value="GJD63595.1"/>
    <property type="molecule type" value="Genomic_DNA"/>
</dbReference>
<gene>
    <name evidence="1" type="ORF">MPEAHAMD_3765</name>
</gene>
<evidence type="ECO:0000313" key="2">
    <source>
        <dbReference type="Proteomes" id="UP001055286"/>
    </source>
</evidence>
<organism evidence="1 2">
    <name type="scientific">Methylobacterium frigidaeris</name>
    <dbReference type="NCBI Taxonomy" id="2038277"/>
    <lineage>
        <taxon>Bacteria</taxon>
        <taxon>Pseudomonadati</taxon>
        <taxon>Pseudomonadota</taxon>
        <taxon>Alphaproteobacteria</taxon>
        <taxon>Hyphomicrobiales</taxon>
        <taxon>Methylobacteriaceae</taxon>
        <taxon>Methylobacterium</taxon>
    </lineage>
</organism>
<evidence type="ECO:0008006" key="3">
    <source>
        <dbReference type="Google" id="ProtNLM"/>
    </source>
</evidence>
<reference evidence="1" key="2">
    <citation type="submission" date="2021-08" db="EMBL/GenBank/DDBJ databases">
        <authorList>
            <person name="Tani A."/>
            <person name="Ola A."/>
            <person name="Ogura Y."/>
            <person name="Katsura K."/>
            <person name="Hayashi T."/>
        </authorList>
    </citation>
    <scope>NUCLEOTIDE SEQUENCE</scope>
    <source>
        <strain evidence="1">JCM 32048</strain>
    </source>
</reference>
<proteinExistence type="predicted"/>
<comment type="caution">
    <text evidence="1">The sequence shown here is derived from an EMBL/GenBank/DDBJ whole genome shotgun (WGS) entry which is preliminary data.</text>
</comment>
<name>A0AA37M5S5_9HYPH</name>
<reference evidence="1" key="1">
    <citation type="journal article" date="2016" name="Front. Microbiol.">
        <title>Genome Sequence of the Piezophilic, Mesophilic Sulfate-Reducing Bacterium Desulfovibrio indicus J2T.</title>
        <authorList>
            <person name="Cao J."/>
            <person name="Maignien L."/>
            <person name="Shao Z."/>
            <person name="Alain K."/>
            <person name="Jebbar M."/>
        </authorList>
    </citation>
    <scope>NUCLEOTIDE SEQUENCE</scope>
    <source>
        <strain evidence="1">JCM 32048</strain>
    </source>
</reference>
<dbReference type="Proteomes" id="UP001055286">
    <property type="component" value="Unassembled WGS sequence"/>
</dbReference>
<accession>A0AA37M5S5</accession>
<evidence type="ECO:0000313" key="1">
    <source>
        <dbReference type="EMBL" id="GJD63595.1"/>
    </source>
</evidence>
<dbReference type="AlphaFoldDB" id="A0AA37M5S5"/>
<sequence>MFACAGLLDLCHAAPPRPILPLGEDARRRVAEVIQALDLR</sequence>
<protein>
    <recommendedName>
        <fullName evidence="3">Dihydrodipicolinate synthase family protein</fullName>
    </recommendedName>
</protein>